<dbReference type="PATRIC" id="fig|582.24.peg.2037"/>
<dbReference type="PANTHER" id="PTHR46797">
    <property type="entry name" value="HTH-TYPE TRANSCRIPTIONAL REGULATOR"/>
    <property type="match status" value="1"/>
</dbReference>
<reference evidence="3 9" key="3">
    <citation type="submission" date="2018-04" db="EMBL/GenBank/DDBJ databases">
        <title>Whole genome sequencing of Morganella morganii AR_0133.</title>
        <authorList>
            <person name="Conlan S."/>
            <person name="Thomas P.J."/>
            <person name="Mullikin J."/>
            <person name="Frank K.M."/>
            <person name="Segre J.A."/>
        </authorList>
    </citation>
    <scope>NUCLEOTIDE SEQUENCE [LARGE SCALE GENOMIC DNA]</scope>
    <source>
        <strain evidence="3 9">AR_0133</strain>
    </source>
</reference>
<dbReference type="AlphaFoldDB" id="A0A0D8L8T5"/>
<dbReference type="Gene3D" id="1.10.260.40">
    <property type="entry name" value="lambda repressor-like DNA-binding domains"/>
    <property type="match status" value="1"/>
</dbReference>
<dbReference type="Proteomes" id="UP000032582">
    <property type="component" value="Unassembled WGS sequence"/>
</dbReference>
<dbReference type="PROSITE" id="PS50943">
    <property type="entry name" value="HTH_CROC1"/>
    <property type="match status" value="1"/>
</dbReference>
<protein>
    <submittedName>
        <fullName evidence="5">DNA-binding protein</fullName>
    </submittedName>
    <submittedName>
        <fullName evidence="4">Helix-turn-helix transcriptional regulator</fullName>
    </submittedName>
    <submittedName>
        <fullName evidence="3">XRE family transcriptional regulator</fullName>
    </submittedName>
</protein>
<accession>A0A0D8L8T5</accession>
<dbReference type="EMBL" id="JZSH01000052">
    <property type="protein sequence ID" value="KJF78370.1"/>
    <property type="molecule type" value="Genomic_DNA"/>
</dbReference>
<evidence type="ECO:0000313" key="6">
    <source>
        <dbReference type="EMBL" id="MBE8611212.1"/>
    </source>
</evidence>
<sequence length="185" mass="20082">MDSPITPPLQIMAVRLTEERQRQGRSIADVARSAGIAKSTLSQLESAQGNPGIETLWSLCVALNIPFASLFETPKSRVTVLRRGEGIQVSAENAYYHAFLLSSASAVNRRDLYTITAQPGKDRVSEPHMAQVTEHILLMTGSAVVGTLDEPATLLPGDYISYPGDVPHIFKALEPDTTAVMIIEH</sequence>
<dbReference type="EMBL" id="JAPNMI010000002">
    <property type="protein sequence ID" value="MCY0788809.1"/>
    <property type="molecule type" value="Genomic_DNA"/>
</dbReference>
<evidence type="ECO:0000313" key="5">
    <source>
        <dbReference type="EMBL" id="KJF78370.1"/>
    </source>
</evidence>
<evidence type="ECO:0000313" key="4">
    <source>
        <dbReference type="EMBL" id="EMO9457464.1"/>
    </source>
</evidence>
<reference evidence="7" key="4">
    <citation type="submission" date="2022-08" db="EMBL/GenBank/DDBJ databases">
        <authorList>
            <person name="Dale J.L."/>
        </authorList>
    </citation>
    <scope>NUCLEOTIDE SEQUENCE</scope>
    <source>
        <strain evidence="7">2022EL-00758</strain>
    </source>
</reference>
<dbReference type="GO" id="GO:0003700">
    <property type="term" value="F:DNA-binding transcription factor activity"/>
    <property type="evidence" value="ECO:0007669"/>
    <property type="project" value="TreeGrafter"/>
</dbReference>
<dbReference type="GO" id="GO:0005829">
    <property type="term" value="C:cytosol"/>
    <property type="evidence" value="ECO:0007669"/>
    <property type="project" value="TreeGrafter"/>
</dbReference>
<evidence type="ECO:0000313" key="3">
    <source>
        <dbReference type="EMBL" id="AWC95454.1"/>
    </source>
</evidence>
<dbReference type="EMBL" id="CP028956">
    <property type="protein sequence ID" value="AWC95454.1"/>
    <property type="molecule type" value="Genomic_DNA"/>
</dbReference>
<organism evidence="5 8">
    <name type="scientific">Morganella morganii</name>
    <name type="common">Proteus morganii</name>
    <dbReference type="NCBI Taxonomy" id="582"/>
    <lineage>
        <taxon>Bacteria</taxon>
        <taxon>Pseudomonadati</taxon>
        <taxon>Pseudomonadota</taxon>
        <taxon>Gammaproteobacteria</taxon>
        <taxon>Enterobacterales</taxon>
        <taxon>Morganellaceae</taxon>
        <taxon>Morganella</taxon>
    </lineage>
</organism>
<dbReference type="Pfam" id="PF01381">
    <property type="entry name" value="HTH_3"/>
    <property type="match status" value="1"/>
</dbReference>
<reference evidence="5 8" key="1">
    <citation type="submission" date="2015-02" db="EMBL/GenBank/DDBJ databases">
        <title>Whole genome shotgun sequencing of cultured foodborne pathogen.</title>
        <authorList>
            <person name="Timme R."/>
            <person name="Allard M.W."/>
            <person name="Strain E."/>
            <person name="Evans P.S."/>
            <person name="Brown E."/>
        </authorList>
    </citation>
    <scope>NUCLEOTIDE SEQUENCE [LARGE SCALE GENOMIC DNA]</scope>
    <source>
        <strain evidence="5 8">GCSL-TSO-24</strain>
    </source>
</reference>
<keyword evidence="1 5" id="KW-0238">DNA-binding</keyword>
<dbReference type="InterPro" id="IPR011051">
    <property type="entry name" value="RmlC_Cupin_sf"/>
</dbReference>
<dbReference type="GO" id="GO:0003677">
    <property type="term" value="F:DNA binding"/>
    <property type="evidence" value="ECO:0007669"/>
    <property type="project" value="UniProtKB-KW"/>
</dbReference>
<evidence type="ECO:0000313" key="8">
    <source>
        <dbReference type="Proteomes" id="UP000032582"/>
    </source>
</evidence>
<dbReference type="SMART" id="SM00530">
    <property type="entry name" value="HTH_XRE"/>
    <property type="match status" value="1"/>
</dbReference>
<feature type="domain" description="HTH cro/C1-type" evidence="2">
    <location>
        <begin position="16"/>
        <end position="70"/>
    </location>
</feature>
<dbReference type="SUPFAM" id="SSF47413">
    <property type="entry name" value="lambda repressor-like DNA-binding domains"/>
    <property type="match status" value="1"/>
</dbReference>
<dbReference type="SUPFAM" id="SSF51182">
    <property type="entry name" value="RmlC-like cupins"/>
    <property type="match status" value="1"/>
</dbReference>
<dbReference type="InterPro" id="IPR001387">
    <property type="entry name" value="Cro/C1-type_HTH"/>
</dbReference>
<evidence type="ECO:0000259" key="2">
    <source>
        <dbReference type="PROSITE" id="PS50943"/>
    </source>
</evidence>
<dbReference type="CDD" id="cd00093">
    <property type="entry name" value="HTH_XRE"/>
    <property type="match status" value="1"/>
</dbReference>
<dbReference type="Proteomes" id="UP000650477">
    <property type="component" value="Unassembled WGS sequence"/>
</dbReference>
<reference evidence="4" key="5">
    <citation type="submission" date="2024-02" db="EMBL/GenBank/DDBJ databases">
        <authorList>
            <consortium name="Clinical and Environmental Microbiology Branch: Whole genome sequencing antimicrobial resistance pathogens in the healthcare setting"/>
        </authorList>
    </citation>
    <scope>NUCLEOTIDE SEQUENCE</scope>
    <source>
        <strain evidence="4">2023KU-00017</strain>
    </source>
</reference>
<dbReference type="InterPro" id="IPR014710">
    <property type="entry name" value="RmlC-like_jellyroll"/>
</dbReference>
<reference evidence="6" key="2">
    <citation type="submission" date="2017-12" db="EMBL/GenBank/DDBJ databases">
        <title>Genome sequencing and analysis.</title>
        <authorList>
            <person name="Huang Y.-T."/>
        </authorList>
    </citation>
    <scope>NUCLEOTIDE SEQUENCE</scope>
    <source>
        <strain evidence="6">VGH116</strain>
    </source>
</reference>
<dbReference type="PANTHER" id="PTHR46797:SF1">
    <property type="entry name" value="METHYLPHOSPHONATE SYNTHASE"/>
    <property type="match status" value="1"/>
</dbReference>
<dbReference type="Gene3D" id="2.60.120.10">
    <property type="entry name" value="Jelly Rolls"/>
    <property type="match status" value="1"/>
</dbReference>
<gene>
    <name evidence="3" type="ORF">AM380_18325</name>
    <name evidence="6" type="ORF">CYG68_02060</name>
    <name evidence="7" type="ORF">N0392_03785</name>
    <name evidence="4" type="ORF">PN925_002858</name>
    <name evidence="5" type="ORF">UA45_06650</name>
</gene>
<dbReference type="Proteomes" id="UP000244682">
    <property type="component" value="Chromosome"/>
</dbReference>
<name>A0A0D8L8T5_MORMO</name>
<dbReference type="InterPro" id="IPR050807">
    <property type="entry name" value="TransReg_Diox_bact_type"/>
</dbReference>
<dbReference type="EMBL" id="ABKJEP030000044">
    <property type="protein sequence ID" value="EMO9457464.1"/>
    <property type="molecule type" value="Genomic_DNA"/>
</dbReference>
<dbReference type="CDD" id="cd02209">
    <property type="entry name" value="cupin_XRE_C"/>
    <property type="match status" value="1"/>
</dbReference>
<dbReference type="EMBL" id="PKLF01000002">
    <property type="protein sequence ID" value="MBE8611212.1"/>
    <property type="molecule type" value="Genomic_DNA"/>
</dbReference>
<evidence type="ECO:0000256" key="1">
    <source>
        <dbReference type="ARBA" id="ARBA00023125"/>
    </source>
</evidence>
<dbReference type="GeneID" id="93360727"/>
<evidence type="ECO:0000313" key="9">
    <source>
        <dbReference type="Proteomes" id="UP000244682"/>
    </source>
</evidence>
<dbReference type="InterPro" id="IPR010982">
    <property type="entry name" value="Lambda_DNA-bd_dom_sf"/>
</dbReference>
<proteinExistence type="predicted"/>
<evidence type="ECO:0000313" key="7">
    <source>
        <dbReference type="EMBL" id="MCY0788809.1"/>
    </source>
</evidence>
<dbReference type="Proteomes" id="UP001076655">
    <property type="component" value="Unassembled WGS sequence"/>
</dbReference>
<dbReference type="RefSeq" id="WP_015422664.1">
    <property type="nucleotide sequence ID" value="NZ_ABGYJJ040000001.1"/>
</dbReference>